<accession>A0A1G4WGE8</accession>
<dbReference type="Proteomes" id="UP000199707">
    <property type="component" value="Unassembled WGS sequence"/>
</dbReference>
<gene>
    <name evidence="4" type="ORF">SAMN02799620_03118</name>
</gene>
<feature type="domain" description="HTH tetR-type" evidence="3">
    <location>
        <begin position="21"/>
        <end position="81"/>
    </location>
</feature>
<dbReference type="RefSeq" id="WP_090358416.1">
    <property type="nucleotide sequence ID" value="NZ_FMUB01000006.1"/>
</dbReference>
<name>A0A1G4WGE8_9MYCO</name>
<dbReference type="InterPro" id="IPR001647">
    <property type="entry name" value="HTH_TetR"/>
</dbReference>
<dbReference type="PRINTS" id="PR00455">
    <property type="entry name" value="HTHTETR"/>
</dbReference>
<dbReference type="Gene3D" id="1.10.357.10">
    <property type="entry name" value="Tetracycline Repressor, domain 2"/>
    <property type="match status" value="1"/>
</dbReference>
<dbReference type="InterPro" id="IPR050109">
    <property type="entry name" value="HTH-type_TetR-like_transc_reg"/>
</dbReference>
<evidence type="ECO:0000259" key="3">
    <source>
        <dbReference type="PROSITE" id="PS50977"/>
    </source>
</evidence>
<dbReference type="PANTHER" id="PTHR30055:SF223">
    <property type="entry name" value="HTH-TYPE TRANSCRIPTIONAL REGULATOR UIDR"/>
    <property type="match status" value="1"/>
</dbReference>
<feature type="DNA-binding region" description="H-T-H motif" evidence="2">
    <location>
        <begin position="44"/>
        <end position="63"/>
    </location>
</feature>
<dbReference type="Pfam" id="PF00440">
    <property type="entry name" value="TetR_N"/>
    <property type="match status" value="1"/>
</dbReference>
<dbReference type="PROSITE" id="PS50977">
    <property type="entry name" value="HTH_TETR_2"/>
    <property type="match status" value="1"/>
</dbReference>
<evidence type="ECO:0000313" key="5">
    <source>
        <dbReference type="Proteomes" id="UP000199707"/>
    </source>
</evidence>
<dbReference type="SUPFAM" id="SSF46689">
    <property type="entry name" value="Homeodomain-like"/>
    <property type="match status" value="1"/>
</dbReference>
<evidence type="ECO:0000256" key="2">
    <source>
        <dbReference type="PROSITE-ProRule" id="PRU00335"/>
    </source>
</evidence>
<organism evidence="4 5">
    <name type="scientific">Mycolicibacterium fluoranthenivorans</name>
    <dbReference type="NCBI Taxonomy" id="258505"/>
    <lineage>
        <taxon>Bacteria</taxon>
        <taxon>Bacillati</taxon>
        <taxon>Actinomycetota</taxon>
        <taxon>Actinomycetes</taxon>
        <taxon>Mycobacteriales</taxon>
        <taxon>Mycobacteriaceae</taxon>
        <taxon>Mycolicibacterium</taxon>
    </lineage>
</organism>
<evidence type="ECO:0000256" key="1">
    <source>
        <dbReference type="ARBA" id="ARBA00023125"/>
    </source>
</evidence>
<dbReference type="STRING" id="1502745.SAMN02799620_03118"/>
<sequence>MGEEPVRRRRGRPSGGGAAAEELREAFLDAAERLFVSRGYRATTIEVIAREAGYSRGSVYRHFPTRDLLVEALIQRTTRRHMLGILDRLPKDAKPLDVITESLVIVASELNRDPLVRSISDQTDERTVAMMLANNAELHRLVEIWMSAMVEADAGKTLRPGLRAKDLGLFLIATSMSLLLGVIPGSEDPATTRRYLDVFFLPAVAAQFPPASPVFTAGETSE</sequence>
<protein>
    <submittedName>
        <fullName evidence="4">Transcriptional regulator, TetR family</fullName>
    </submittedName>
</protein>
<dbReference type="EMBL" id="FMUB01000006">
    <property type="protein sequence ID" value="SCX21899.1"/>
    <property type="molecule type" value="Genomic_DNA"/>
</dbReference>
<proteinExistence type="predicted"/>
<evidence type="ECO:0000313" key="4">
    <source>
        <dbReference type="EMBL" id="SCX21899.1"/>
    </source>
</evidence>
<dbReference type="PANTHER" id="PTHR30055">
    <property type="entry name" value="HTH-TYPE TRANSCRIPTIONAL REGULATOR RUTR"/>
    <property type="match status" value="1"/>
</dbReference>
<dbReference type="GO" id="GO:0003700">
    <property type="term" value="F:DNA-binding transcription factor activity"/>
    <property type="evidence" value="ECO:0007669"/>
    <property type="project" value="TreeGrafter"/>
</dbReference>
<dbReference type="AlphaFoldDB" id="A0A1G4WGE8"/>
<dbReference type="GO" id="GO:0000976">
    <property type="term" value="F:transcription cis-regulatory region binding"/>
    <property type="evidence" value="ECO:0007669"/>
    <property type="project" value="TreeGrafter"/>
</dbReference>
<reference evidence="5" key="1">
    <citation type="submission" date="2016-10" db="EMBL/GenBank/DDBJ databases">
        <authorList>
            <person name="Varghese N."/>
            <person name="Submissions S."/>
        </authorList>
    </citation>
    <scope>NUCLEOTIDE SEQUENCE [LARGE SCALE GENOMIC DNA]</scope>
    <source>
        <strain evidence="5">UNC267MFSha1.1M11</strain>
    </source>
</reference>
<keyword evidence="1 2" id="KW-0238">DNA-binding</keyword>
<dbReference type="InterPro" id="IPR009057">
    <property type="entry name" value="Homeodomain-like_sf"/>
</dbReference>